<dbReference type="Gene3D" id="1.10.1420.10">
    <property type="match status" value="1"/>
</dbReference>
<dbReference type="Pfam" id="PF00488">
    <property type="entry name" value="MutS_V"/>
    <property type="match status" value="1"/>
</dbReference>
<dbReference type="SMART" id="SM00534">
    <property type="entry name" value="MUTSac"/>
    <property type="match status" value="1"/>
</dbReference>
<reference evidence="7" key="2">
    <citation type="submission" date="2015-07" db="EMBL/GenBank/DDBJ databases">
        <title>Contrasting host-pathogen interactions and genome evolution in two generalist and specialist microsporidian pathogens of mosquitoes.</title>
        <authorList>
            <consortium name="The Broad Institute Genomics Platform"/>
            <consortium name="The Broad Institute Genome Sequencing Center for Infectious Disease"/>
            <person name="Cuomo C.A."/>
            <person name="Sanscrainte N.D."/>
            <person name="Goldberg J.M."/>
            <person name="Heiman D."/>
            <person name="Young S."/>
            <person name="Zeng Q."/>
            <person name="Becnel J.J."/>
            <person name="Birren B.W."/>
        </authorList>
    </citation>
    <scope>NUCLEOTIDE SEQUENCE [LARGE SCALE GENOMIC DNA]</scope>
    <source>
        <strain evidence="7">USNM 41457</strain>
    </source>
</reference>
<keyword evidence="3" id="KW-0067">ATP-binding</keyword>
<dbReference type="Proteomes" id="UP000003163">
    <property type="component" value="Unassembled WGS sequence"/>
</dbReference>
<dbReference type="Pfam" id="PF05192">
    <property type="entry name" value="MutS_III"/>
    <property type="match status" value="1"/>
</dbReference>
<accession>J9D5R2</accession>
<dbReference type="OMA" id="CINIDAN"/>
<dbReference type="InterPro" id="IPR045076">
    <property type="entry name" value="MutS"/>
</dbReference>
<evidence type="ECO:0000256" key="1">
    <source>
        <dbReference type="ARBA" id="ARBA00006271"/>
    </source>
</evidence>
<evidence type="ECO:0000259" key="5">
    <source>
        <dbReference type="PROSITE" id="PS00486"/>
    </source>
</evidence>
<comment type="similarity">
    <text evidence="1">Belongs to the DNA mismatch repair MutS family.</text>
</comment>
<dbReference type="PROSITE" id="PS00486">
    <property type="entry name" value="DNA_MISMATCH_REPAIR_2"/>
    <property type="match status" value="1"/>
</dbReference>
<evidence type="ECO:0000256" key="4">
    <source>
        <dbReference type="ARBA" id="ARBA00023125"/>
    </source>
</evidence>
<keyword evidence="2" id="KW-0547">Nucleotide-binding</keyword>
<dbReference type="InterPro" id="IPR036187">
    <property type="entry name" value="DNA_mismatch_repair_MutS_sf"/>
</dbReference>
<dbReference type="VEuPathDB" id="MicrosporidiaDB:EDEG_02514"/>
<dbReference type="InterPro" id="IPR027417">
    <property type="entry name" value="P-loop_NTPase"/>
</dbReference>
<dbReference type="OrthoDB" id="2188923at2759"/>
<dbReference type="GO" id="GO:0030983">
    <property type="term" value="F:mismatched DNA binding"/>
    <property type="evidence" value="ECO:0007669"/>
    <property type="project" value="InterPro"/>
</dbReference>
<dbReference type="InterPro" id="IPR007861">
    <property type="entry name" value="DNA_mismatch_repair_MutS_clamp"/>
</dbReference>
<dbReference type="GO" id="GO:0006298">
    <property type="term" value="P:mismatch repair"/>
    <property type="evidence" value="ECO:0007669"/>
    <property type="project" value="InterPro"/>
</dbReference>
<proteinExistence type="inferred from homology"/>
<dbReference type="SUPFAM" id="SSF52540">
    <property type="entry name" value="P-loop containing nucleoside triphosphate hydrolases"/>
    <property type="match status" value="1"/>
</dbReference>
<dbReference type="SMART" id="SM00533">
    <property type="entry name" value="MUTSd"/>
    <property type="match status" value="1"/>
</dbReference>
<evidence type="ECO:0000256" key="2">
    <source>
        <dbReference type="ARBA" id="ARBA00022741"/>
    </source>
</evidence>
<reference evidence="6 7" key="1">
    <citation type="submission" date="2011-08" db="EMBL/GenBank/DDBJ databases">
        <authorList>
            <person name="Liu Z.J."/>
            <person name="Shi F.L."/>
            <person name="Lu J.Q."/>
            <person name="Li M."/>
            <person name="Wang Z.L."/>
        </authorList>
    </citation>
    <scope>NUCLEOTIDE SEQUENCE [LARGE SCALE GENOMIC DNA]</scope>
    <source>
        <strain evidence="6 7">USNM 41457</strain>
    </source>
</reference>
<dbReference type="GO" id="GO:0140664">
    <property type="term" value="F:ATP-dependent DNA damage sensor activity"/>
    <property type="evidence" value="ECO:0007669"/>
    <property type="project" value="InterPro"/>
</dbReference>
<dbReference type="InterPro" id="IPR000432">
    <property type="entry name" value="DNA_mismatch_repair_MutS_C"/>
</dbReference>
<dbReference type="Pfam" id="PF05190">
    <property type="entry name" value="MutS_IV"/>
    <property type="match status" value="1"/>
</dbReference>
<dbReference type="HOGENOM" id="CLU_403827_0_0_1"/>
<protein>
    <recommendedName>
        <fullName evidence="5">DNA mismatch repair proteins mutS family domain-containing protein</fullName>
    </recommendedName>
</protein>
<dbReference type="SUPFAM" id="SSF48334">
    <property type="entry name" value="DNA repair protein MutS, domain III"/>
    <property type="match status" value="1"/>
</dbReference>
<dbReference type="AlphaFoldDB" id="J9D5R2"/>
<dbReference type="PANTHER" id="PTHR11361:SF20">
    <property type="entry name" value="MUTS PROTEIN HOMOLOG 5"/>
    <property type="match status" value="1"/>
</dbReference>
<keyword evidence="4" id="KW-0238">DNA-binding</keyword>
<dbReference type="GO" id="GO:0051026">
    <property type="term" value="P:chiasma assembly"/>
    <property type="evidence" value="ECO:0007669"/>
    <property type="project" value="TreeGrafter"/>
</dbReference>
<gene>
    <name evidence="6" type="ORF">EDEG_02514</name>
</gene>
<name>J9D5R2_EDHAE</name>
<dbReference type="Gene3D" id="3.40.50.300">
    <property type="entry name" value="P-loop containing nucleotide triphosphate hydrolases"/>
    <property type="match status" value="1"/>
</dbReference>
<evidence type="ECO:0000313" key="7">
    <source>
        <dbReference type="Proteomes" id="UP000003163"/>
    </source>
</evidence>
<comment type="caution">
    <text evidence="6">The sequence shown here is derived from an EMBL/GenBank/DDBJ whole genome shotgun (WGS) entry which is preliminary data.</text>
</comment>
<dbReference type="PANTHER" id="PTHR11361">
    <property type="entry name" value="DNA MISMATCH REPAIR PROTEIN MUTS FAMILY MEMBER"/>
    <property type="match status" value="1"/>
</dbReference>
<dbReference type="GO" id="GO:0005634">
    <property type="term" value="C:nucleus"/>
    <property type="evidence" value="ECO:0007669"/>
    <property type="project" value="TreeGrafter"/>
</dbReference>
<sequence length="802" mass="93015">MHYLIHMETGSIIAFMYSNNIVGYSIFVKSRMEILISTDSPDSNECDFIKSLVYKMNCELLIVSLNLEKSRYDSIKETGTKVQIVEKKTFKEKKLKNFHEKNSVLSLKALNALLCYLEKHFIEFINISTKSFIPIEENLSQNTDKTCVLRDNTHRVENSKRLKFKSSIDTFSSTRSESYSSVHASHGSFQKTKSKNSNLDKYNLRNNENKKTKYCDSVMSRKNKNDTKSIICSFSNSSIKKVHGGTYLGNLGDIKIIFTTFSEFMYVDMQTIKSLNLLDIKKHPNISIKSKTAPQCLFSMLNTCQTSRGTQRIKQWMFFPLINHEKIEERRSFVEYILKNDLLDDFTTLLKKCKRIENNEKRFKKATMWSYFNNILQFLNAGLDLVSHFPHNEKFGNLAESQSQIIEVIGSSLQKDYIVRQGFHMNLDELRRIYENLPDYLNEIALKVSKEYNLDVSIVYFPQMGYLIETASTCEKLELKFNIGELNYFKNQFMYRLDLELGDIINKISDMEMHVCYELKEKLNKQKELIENLQNLITYIDCYCSLARLAKKYNMSKPVLLKSSQNKIFCKNFTNFMILQNIQSYQPITITLEKTTLVTGHNASGKSSFLKNIGLAVILNQMGSYLPSTYAELTVFDKIFTKMCSVESIMGKKSAFLSDVIQIGNIFKFATEYSLVLCDEFGKGTNVYDGVSLLVSIILNLHYPLSVFTTHFQDFFNKKILDILINVDFLTFKNFIISKGIAAESNITEMLTKMDFDKEFISELMQLRNYKDTKIDDLENRNDEWAIKIINDFVAENINENM</sequence>
<evidence type="ECO:0000256" key="3">
    <source>
        <dbReference type="ARBA" id="ARBA00022840"/>
    </source>
</evidence>
<keyword evidence="7" id="KW-1185">Reference proteome</keyword>
<dbReference type="InterPro" id="IPR007696">
    <property type="entry name" value="DNA_mismatch_repair_MutS_core"/>
</dbReference>
<dbReference type="InParanoid" id="J9D5R2"/>
<dbReference type="EMBL" id="AFBI03000045">
    <property type="protein sequence ID" value="EJW03106.1"/>
    <property type="molecule type" value="Genomic_DNA"/>
</dbReference>
<feature type="domain" description="DNA mismatch repair proteins mutS family" evidence="5">
    <location>
        <begin position="674"/>
        <end position="690"/>
    </location>
</feature>
<dbReference type="STRING" id="1003232.J9D5R2"/>
<dbReference type="GO" id="GO:0005524">
    <property type="term" value="F:ATP binding"/>
    <property type="evidence" value="ECO:0007669"/>
    <property type="project" value="UniProtKB-KW"/>
</dbReference>
<organism evidence="6 7">
    <name type="scientific">Edhazardia aedis (strain USNM 41457)</name>
    <name type="common">Microsporidian parasite</name>
    <dbReference type="NCBI Taxonomy" id="1003232"/>
    <lineage>
        <taxon>Eukaryota</taxon>
        <taxon>Fungi</taxon>
        <taxon>Fungi incertae sedis</taxon>
        <taxon>Microsporidia</taxon>
        <taxon>Edhazardia</taxon>
    </lineage>
</organism>
<evidence type="ECO:0000313" key="6">
    <source>
        <dbReference type="EMBL" id="EJW03106.1"/>
    </source>
</evidence>